<dbReference type="OrthoDB" id="9762833at2"/>
<dbReference type="PANTHER" id="PTHR42948">
    <property type="entry name" value="TRANSPORTER"/>
    <property type="match status" value="1"/>
</dbReference>
<proteinExistence type="predicted"/>
<dbReference type="GO" id="GO:0016020">
    <property type="term" value="C:membrane"/>
    <property type="evidence" value="ECO:0007669"/>
    <property type="project" value="UniProtKB-SubCell"/>
</dbReference>
<dbReference type="InterPro" id="IPR047218">
    <property type="entry name" value="YocR/YhdH-like"/>
</dbReference>
<dbReference type="CDD" id="cd10336">
    <property type="entry name" value="SLC6sbd_Tyt1-Like"/>
    <property type="match status" value="1"/>
</dbReference>
<gene>
    <name evidence="7" type="ORF">DN730_18185</name>
</gene>
<evidence type="ECO:0000256" key="6">
    <source>
        <dbReference type="SAM" id="Phobius"/>
    </source>
</evidence>
<organism evidence="7 8">
    <name type="scientific">Marinomonas piezotolerans</name>
    <dbReference type="NCBI Taxonomy" id="2213058"/>
    <lineage>
        <taxon>Bacteria</taxon>
        <taxon>Pseudomonadati</taxon>
        <taxon>Pseudomonadota</taxon>
        <taxon>Gammaproteobacteria</taxon>
        <taxon>Oceanospirillales</taxon>
        <taxon>Oceanospirillaceae</taxon>
        <taxon>Marinomonas</taxon>
    </lineage>
</organism>
<dbReference type="PROSITE" id="PS50267">
    <property type="entry name" value="NA_NEUROTRAN_SYMP_3"/>
    <property type="match status" value="1"/>
</dbReference>
<keyword evidence="4 6" id="KW-1133">Transmembrane helix</keyword>
<evidence type="ECO:0000256" key="5">
    <source>
        <dbReference type="ARBA" id="ARBA00023136"/>
    </source>
</evidence>
<feature type="transmembrane region" description="Helical" evidence="6">
    <location>
        <begin position="349"/>
        <end position="368"/>
    </location>
</feature>
<dbReference type="Proteomes" id="UP000254326">
    <property type="component" value="Unassembled WGS sequence"/>
</dbReference>
<feature type="transmembrane region" description="Helical" evidence="6">
    <location>
        <begin position="12"/>
        <end position="32"/>
    </location>
</feature>
<name>A0A370U4P1_9GAMM</name>
<feature type="transmembrane region" description="Helical" evidence="6">
    <location>
        <begin position="44"/>
        <end position="63"/>
    </location>
</feature>
<dbReference type="InterPro" id="IPR000175">
    <property type="entry name" value="Na/ntran_symport"/>
</dbReference>
<evidence type="ECO:0000256" key="2">
    <source>
        <dbReference type="ARBA" id="ARBA00022448"/>
    </source>
</evidence>
<feature type="transmembrane region" description="Helical" evidence="6">
    <location>
        <begin position="253"/>
        <end position="276"/>
    </location>
</feature>
<dbReference type="InterPro" id="IPR037272">
    <property type="entry name" value="SNS_sf"/>
</dbReference>
<keyword evidence="3 6" id="KW-0812">Transmembrane</keyword>
<feature type="transmembrane region" description="Helical" evidence="6">
    <location>
        <begin position="428"/>
        <end position="449"/>
    </location>
</feature>
<dbReference type="RefSeq" id="WP_115469552.1">
    <property type="nucleotide sequence ID" value="NZ_QKRA01000015.1"/>
</dbReference>
<feature type="transmembrane region" description="Helical" evidence="6">
    <location>
        <begin position="219"/>
        <end position="241"/>
    </location>
</feature>
<evidence type="ECO:0000256" key="4">
    <source>
        <dbReference type="ARBA" id="ARBA00022989"/>
    </source>
</evidence>
<keyword evidence="5 6" id="KW-0472">Membrane</keyword>
<reference evidence="7 8" key="1">
    <citation type="submission" date="2018-06" db="EMBL/GenBank/DDBJ databases">
        <title>Marinomonas sp. YLB-05 draft genome sequence.</title>
        <authorList>
            <person name="Yu L."/>
            <person name="Tang X."/>
        </authorList>
    </citation>
    <scope>NUCLEOTIDE SEQUENCE [LARGE SCALE GENOMIC DNA]</scope>
    <source>
        <strain evidence="7 8">YLB-05</strain>
    </source>
</reference>
<feature type="transmembrane region" description="Helical" evidence="6">
    <location>
        <begin position="92"/>
        <end position="113"/>
    </location>
</feature>
<dbReference type="Pfam" id="PF00209">
    <property type="entry name" value="SNF"/>
    <property type="match status" value="2"/>
</dbReference>
<evidence type="ECO:0000313" key="8">
    <source>
        <dbReference type="Proteomes" id="UP000254326"/>
    </source>
</evidence>
<comment type="caution">
    <text evidence="7">The sequence shown here is derived from an EMBL/GenBank/DDBJ whole genome shotgun (WGS) entry which is preliminary data.</text>
</comment>
<feature type="transmembrane region" description="Helical" evidence="6">
    <location>
        <begin position="388"/>
        <end position="408"/>
    </location>
</feature>
<dbReference type="AlphaFoldDB" id="A0A370U4P1"/>
<dbReference type="PANTHER" id="PTHR42948:SF1">
    <property type="entry name" value="TRANSPORTER"/>
    <property type="match status" value="1"/>
</dbReference>
<feature type="transmembrane region" description="Helical" evidence="6">
    <location>
        <begin position="309"/>
        <end position="337"/>
    </location>
</feature>
<keyword evidence="2" id="KW-0813">Transport</keyword>
<dbReference type="NCBIfam" id="NF037979">
    <property type="entry name" value="Na_transp"/>
    <property type="match status" value="1"/>
</dbReference>
<dbReference type="SUPFAM" id="SSF161070">
    <property type="entry name" value="SNF-like"/>
    <property type="match status" value="1"/>
</dbReference>
<keyword evidence="8" id="KW-1185">Reference proteome</keyword>
<protein>
    <submittedName>
        <fullName evidence="7">Sodium-dependent transporter</fullName>
    </submittedName>
</protein>
<evidence type="ECO:0000256" key="1">
    <source>
        <dbReference type="ARBA" id="ARBA00004141"/>
    </source>
</evidence>
<sequence length="451" mass="49008">MPESRCLQGIWSSPWIFIFAAAGSAVGLGNIWKFPYILGENGAAFLLIYCICLLVVGLPMMVAEVALGRTVRSNPVDTVNDLSERHLIHRGWVAVPFIAGTTGLLILTFYSVIAGWTLAYAQRAATGAMSHIDMAQSQALFDDFLNSPVEMILWHTLFIGLVVLSVGQAVTRGLSKLVRILLPALVVTLIGLAMYSLWIGDAGQSLRFMVRWDWSELNFGVALSAIGHALFSLGIGLGAMFSYGAYMSKRMSIAKACSIVVGLDVLVSILAALAIFPLTFKFGLDVASGPGLPFISLPLIFSLLPGGQLLGLAFFALLVVAALTSAIAMMELFVAWLHERFYIGRLKAAFLLGVGVWAVGILVVLSFADWDAKLVFGYNLFELIDKLTSLVLLPVAAISLSILVAWVVPEKMLINEMIVKNAKHFRWWYTTLKYVSIPVAIFITLAGWIGV</sequence>
<feature type="transmembrane region" description="Helical" evidence="6">
    <location>
        <begin position="177"/>
        <end position="199"/>
    </location>
</feature>
<evidence type="ECO:0000256" key="3">
    <source>
        <dbReference type="ARBA" id="ARBA00022692"/>
    </source>
</evidence>
<evidence type="ECO:0000313" key="7">
    <source>
        <dbReference type="EMBL" id="RDL42750.1"/>
    </source>
</evidence>
<accession>A0A370U4P1</accession>
<feature type="transmembrane region" description="Helical" evidence="6">
    <location>
        <begin position="152"/>
        <end position="170"/>
    </location>
</feature>
<comment type="subcellular location">
    <subcellularLocation>
        <location evidence="1">Membrane</location>
        <topology evidence="1">Multi-pass membrane protein</topology>
    </subcellularLocation>
</comment>
<dbReference type="EMBL" id="QKRA01000015">
    <property type="protein sequence ID" value="RDL42750.1"/>
    <property type="molecule type" value="Genomic_DNA"/>
</dbReference>
<dbReference type="PRINTS" id="PR00176">
    <property type="entry name" value="NANEUSMPORT"/>
</dbReference>